<keyword evidence="5" id="KW-1185">Reference proteome</keyword>
<organism evidence="4 5">
    <name type="scientific">Metschnikowia aff. pulcherrima</name>
    <dbReference type="NCBI Taxonomy" id="2163413"/>
    <lineage>
        <taxon>Eukaryota</taxon>
        <taxon>Fungi</taxon>
        <taxon>Dikarya</taxon>
        <taxon>Ascomycota</taxon>
        <taxon>Saccharomycotina</taxon>
        <taxon>Pichiomycetes</taxon>
        <taxon>Metschnikowiaceae</taxon>
        <taxon>Metschnikowia</taxon>
    </lineage>
</organism>
<dbReference type="PANTHER" id="PTHR45672">
    <property type="entry name" value="PROTEIN DISULFIDE-ISOMERASE C17H9.14C-RELATED"/>
    <property type="match status" value="1"/>
</dbReference>
<dbReference type="AlphaFoldDB" id="A0A4P6XVD1"/>
<feature type="domain" description="Thioredoxin" evidence="3">
    <location>
        <begin position="8"/>
        <end position="168"/>
    </location>
</feature>
<evidence type="ECO:0000256" key="2">
    <source>
        <dbReference type="ARBA" id="ARBA00022729"/>
    </source>
</evidence>
<comment type="similarity">
    <text evidence="1">Belongs to the protein disulfide isomerase family.</text>
</comment>
<dbReference type="EMBL" id="CP034460">
    <property type="protein sequence ID" value="QBM90198.1"/>
    <property type="molecule type" value="Genomic_DNA"/>
</dbReference>
<dbReference type="Gene3D" id="3.40.30.10">
    <property type="entry name" value="Glutaredoxin"/>
    <property type="match status" value="1"/>
</dbReference>
<dbReference type="STRING" id="2163413.A0A4P6XVD1"/>
<evidence type="ECO:0000256" key="1">
    <source>
        <dbReference type="ARBA" id="ARBA00006347"/>
    </source>
</evidence>
<protein>
    <submittedName>
        <fullName evidence="4">Thioredoxin</fullName>
    </submittedName>
</protein>
<sequence>MKCEIALSKSMLMMPPIFLIIQALLSVCLLQIVEISSVEQILTKPISLIYFFAPDCQFCHAFLEDYEYLSLIYNENSRFQVVGINGREHEDLKNMFGVTHFPTIKLYNDEKKQVVTFKEARLVENVLNFVKRYANIEPRTGETKNRIARVFNIADIEELKHSMDAVLIAFVNKGDRNWVKLHYPSHFYQELARTFDNVKFAIKYFEDAESDLMQKYHVSNVPALILLEGNHIGAYNSLSTNPLRNYKIDAHDIKQFFEKFRSRSEGIWFEDLDSLALYAENARFTGHMERKAGMNYIEGNTRDDMSGLKLEEQYLILVDKIEF</sequence>
<dbReference type="SUPFAM" id="SSF52833">
    <property type="entry name" value="Thioredoxin-like"/>
    <property type="match status" value="2"/>
</dbReference>
<keyword evidence="2" id="KW-0732">Signal</keyword>
<dbReference type="CDD" id="cd02961">
    <property type="entry name" value="PDI_a_family"/>
    <property type="match status" value="1"/>
</dbReference>
<proteinExistence type="inferred from homology"/>
<dbReference type="GO" id="GO:0005783">
    <property type="term" value="C:endoplasmic reticulum"/>
    <property type="evidence" value="ECO:0007669"/>
    <property type="project" value="TreeGrafter"/>
</dbReference>
<reference evidence="5" key="1">
    <citation type="submission" date="2019-03" db="EMBL/GenBank/DDBJ databases">
        <title>Snf2 controls pulcherriminic acid biosynthesis and connects pigmentation and antifungal activity of the yeast Metschnikowia pulcherrima.</title>
        <authorList>
            <person name="Gore-Lloyd D."/>
            <person name="Sumann I."/>
            <person name="Brachmann A.O."/>
            <person name="Schneeberger K."/>
            <person name="Ortiz-Merino R.A."/>
            <person name="Moreno-Beltran M."/>
            <person name="Schlaefli M."/>
            <person name="Kirner P."/>
            <person name="Santos Kron A."/>
            <person name="Wolfe K.H."/>
            <person name="Piel J."/>
            <person name="Ahrens C.H."/>
            <person name="Henk D."/>
            <person name="Freimoser F.M."/>
        </authorList>
    </citation>
    <scope>NUCLEOTIDE SEQUENCE [LARGE SCALE GENOMIC DNA]</scope>
    <source>
        <strain evidence="5">APC 1.2</strain>
    </source>
</reference>
<dbReference type="Proteomes" id="UP000292447">
    <property type="component" value="Chromosome V"/>
</dbReference>
<dbReference type="Pfam" id="PF00085">
    <property type="entry name" value="Thioredoxin"/>
    <property type="match status" value="1"/>
</dbReference>
<dbReference type="GO" id="GO:0003756">
    <property type="term" value="F:protein disulfide isomerase activity"/>
    <property type="evidence" value="ECO:0007669"/>
    <property type="project" value="TreeGrafter"/>
</dbReference>
<dbReference type="GO" id="GO:0006457">
    <property type="term" value="P:protein folding"/>
    <property type="evidence" value="ECO:0007669"/>
    <property type="project" value="TreeGrafter"/>
</dbReference>
<evidence type="ECO:0000259" key="3">
    <source>
        <dbReference type="PROSITE" id="PS51352"/>
    </source>
</evidence>
<dbReference type="InterPro" id="IPR013766">
    <property type="entry name" value="Thioredoxin_domain"/>
</dbReference>
<dbReference type="PANTHER" id="PTHR45672:SF3">
    <property type="entry name" value="THIOREDOXIN DOMAIN-CONTAINING PROTEIN 5"/>
    <property type="match status" value="1"/>
</dbReference>
<dbReference type="InterPro" id="IPR036249">
    <property type="entry name" value="Thioredoxin-like_sf"/>
</dbReference>
<gene>
    <name evidence="4" type="primary">MPUL0E04400</name>
    <name evidence="4" type="ORF">METSCH_E04400</name>
</gene>
<evidence type="ECO:0000313" key="5">
    <source>
        <dbReference type="Proteomes" id="UP000292447"/>
    </source>
</evidence>
<evidence type="ECO:0000313" key="4">
    <source>
        <dbReference type="EMBL" id="QBM90198.1"/>
    </source>
</evidence>
<accession>A0A4P6XVD1</accession>
<dbReference type="InterPro" id="IPR051063">
    <property type="entry name" value="PDI"/>
</dbReference>
<name>A0A4P6XVD1_9ASCO</name>
<dbReference type="PROSITE" id="PS51352">
    <property type="entry name" value="THIOREDOXIN_2"/>
    <property type="match status" value="1"/>
</dbReference>